<dbReference type="GO" id="GO:0009231">
    <property type="term" value="P:riboflavin biosynthetic process"/>
    <property type="evidence" value="ECO:0007669"/>
    <property type="project" value="InterPro"/>
</dbReference>
<comment type="catalytic activity">
    <reaction evidence="7">
        <text>riboflavin + ATP = FMN + ADP + H(+)</text>
        <dbReference type="Rhea" id="RHEA:14357"/>
        <dbReference type="ChEBI" id="CHEBI:15378"/>
        <dbReference type="ChEBI" id="CHEBI:30616"/>
        <dbReference type="ChEBI" id="CHEBI:57986"/>
        <dbReference type="ChEBI" id="CHEBI:58210"/>
        <dbReference type="ChEBI" id="CHEBI:456216"/>
        <dbReference type="EC" id="2.7.1.26"/>
    </reaction>
</comment>
<keyword evidence="10" id="KW-1185">Reference proteome</keyword>
<dbReference type="SMART" id="SM00904">
    <property type="entry name" value="Flavokinase"/>
    <property type="match status" value="1"/>
</dbReference>
<dbReference type="Proteomes" id="UP000019267">
    <property type="component" value="Chromosome"/>
</dbReference>
<dbReference type="eggNOG" id="COG0196">
    <property type="taxonomic scope" value="Bacteria"/>
</dbReference>
<dbReference type="InterPro" id="IPR023465">
    <property type="entry name" value="Riboflavin_kinase_dom_sf"/>
</dbReference>
<dbReference type="OrthoDB" id="9803667at2"/>
<evidence type="ECO:0000256" key="4">
    <source>
        <dbReference type="ARBA" id="ARBA00022679"/>
    </source>
</evidence>
<evidence type="ECO:0000256" key="2">
    <source>
        <dbReference type="ARBA" id="ARBA00022630"/>
    </source>
</evidence>
<dbReference type="Gene3D" id="2.40.30.30">
    <property type="entry name" value="Riboflavin kinase-like"/>
    <property type="match status" value="1"/>
</dbReference>
<evidence type="ECO:0000256" key="6">
    <source>
        <dbReference type="ARBA" id="ARBA00022840"/>
    </source>
</evidence>
<sequence length="295" mass="34367">MTSIFTYNNLSMIMLHLQESVALICDFENWCEFENQQIEKLKLIAKENNLSTTLLVPIAGDTNPGLWNQNNIGTKAKEFKIDQVIFYVIHPMMKLLDEQSLYQNLHGFLNLKKILKPKHYTSRIAQAFNSQFFEKMWKEDFILGDNFLEKKTDPILIGMLYANQFEQFYKATGLKYQFSARVVEGKKLGRQLGYPTINLLTPDLIPVNKGVYACDVYIEHLDQHFLGAGCYWKNELDQDVFEIFLLDFDKEIYGWKVDVTIIEKIRDSIPVTSIQHLKELLAGDVLKVKDVKSWF</sequence>
<organism evidence="9 10">
    <name type="scientific">Spiroplasma culicicola AES-1</name>
    <dbReference type="NCBI Taxonomy" id="1276246"/>
    <lineage>
        <taxon>Bacteria</taxon>
        <taxon>Bacillati</taxon>
        <taxon>Mycoplasmatota</taxon>
        <taxon>Mollicutes</taxon>
        <taxon>Entomoplasmatales</taxon>
        <taxon>Spiroplasmataceae</taxon>
        <taxon>Spiroplasma</taxon>
    </lineage>
</organism>
<evidence type="ECO:0000256" key="5">
    <source>
        <dbReference type="ARBA" id="ARBA00022741"/>
    </source>
</evidence>
<dbReference type="HOGENOM" id="CLU_943039_0_0_14"/>
<protein>
    <recommendedName>
        <fullName evidence="1">riboflavin kinase</fullName>
        <ecNumber evidence="1">2.7.1.26</ecNumber>
    </recommendedName>
</protein>
<dbReference type="Pfam" id="PF01687">
    <property type="entry name" value="Flavokinase"/>
    <property type="match status" value="1"/>
</dbReference>
<dbReference type="RefSeq" id="WP_025363130.1">
    <property type="nucleotide sequence ID" value="NZ_CP006681.1"/>
</dbReference>
<dbReference type="EMBL" id="CP006681">
    <property type="protein sequence ID" value="AHI52894.1"/>
    <property type="molecule type" value="Genomic_DNA"/>
</dbReference>
<keyword evidence="5" id="KW-0547">Nucleotide-binding</keyword>
<evidence type="ECO:0000256" key="1">
    <source>
        <dbReference type="ARBA" id="ARBA00012105"/>
    </source>
</evidence>
<dbReference type="AlphaFoldDB" id="W6AGS7"/>
<gene>
    <name evidence="9" type="primary">ribC</name>
    <name evidence="9" type="synonym">ribF</name>
    <name evidence="9" type="ORF">SCULI_v1c05530</name>
</gene>
<dbReference type="GO" id="GO:0008531">
    <property type="term" value="F:riboflavin kinase activity"/>
    <property type="evidence" value="ECO:0007669"/>
    <property type="project" value="UniProtKB-EC"/>
</dbReference>
<reference evidence="9 10" key="1">
    <citation type="journal article" date="2014" name="Genome Biol. Evol.">
        <title>Molecular evolution of the substrate utilization strategies and putative virulence factors in mosquito-associated Spiroplasma species.</title>
        <authorList>
            <person name="Chang T.H."/>
            <person name="Lo W.S."/>
            <person name="Ku C."/>
            <person name="Chen L.L."/>
            <person name="Kuo C.H."/>
        </authorList>
    </citation>
    <scope>NUCLEOTIDE SEQUENCE [LARGE SCALE GENOMIC DNA]</scope>
    <source>
        <strain evidence="9">AES-1</strain>
    </source>
</reference>
<feature type="domain" description="Riboflavin kinase" evidence="8">
    <location>
        <begin position="171"/>
        <end position="293"/>
    </location>
</feature>
<evidence type="ECO:0000313" key="9">
    <source>
        <dbReference type="EMBL" id="AHI52894.1"/>
    </source>
</evidence>
<dbReference type="GO" id="GO:0005524">
    <property type="term" value="F:ATP binding"/>
    <property type="evidence" value="ECO:0007669"/>
    <property type="project" value="UniProtKB-KW"/>
</dbReference>
<dbReference type="KEGG" id="scq:SCULI_v1c05530"/>
<dbReference type="PATRIC" id="fig|1276246.3.peg.551"/>
<keyword evidence="9" id="KW-0418">Kinase</keyword>
<accession>W6AGS7</accession>
<dbReference type="SUPFAM" id="SSF82114">
    <property type="entry name" value="Riboflavin kinase-like"/>
    <property type="match status" value="1"/>
</dbReference>
<dbReference type="STRING" id="1276246.SCULI_v1c05530"/>
<dbReference type="InterPro" id="IPR015865">
    <property type="entry name" value="Riboflavin_kinase_bac/euk"/>
</dbReference>
<keyword evidence="3" id="KW-0288">FMN</keyword>
<evidence type="ECO:0000256" key="7">
    <source>
        <dbReference type="ARBA" id="ARBA00047880"/>
    </source>
</evidence>
<evidence type="ECO:0000256" key="3">
    <source>
        <dbReference type="ARBA" id="ARBA00022643"/>
    </source>
</evidence>
<dbReference type="EC" id="2.7.1.26" evidence="1"/>
<proteinExistence type="predicted"/>
<evidence type="ECO:0000313" key="10">
    <source>
        <dbReference type="Proteomes" id="UP000019267"/>
    </source>
</evidence>
<keyword evidence="4" id="KW-0808">Transferase</keyword>
<keyword evidence="2" id="KW-0285">Flavoprotein</keyword>
<name>W6AGS7_9MOLU</name>
<keyword evidence="6" id="KW-0067">ATP-binding</keyword>
<evidence type="ECO:0000259" key="8">
    <source>
        <dbReference type="SMART" id="SM00904"/>
    </source>
</evidence>